<name>A0A0C9VI29_SPHS4</name>
<gene>
    <name evidence="4" type="ORF">M422DRAFT_76132</name>
</gene>
<dbReference type="Proteomes" id="UP000054279">
    <property type="component" value="Unassembled WGS sequence"/>
</dbReference>
<accession>A0A0C9VI29</accession>
<evidence type="ECO:0000256" key="3">
    <source>
        <dbReference type="ARBA" id="ARBA00023006"/>
    </source>
</evidence>
<dbReference type="HOGENOM" id="CLU_069661_1_1_1"/>
<dbReference type="Pfam" id="PF07855">
    <property type="entry name" value="ATG101"/>
    <property type="match status" value="1"/>
</dbReference>
<sequence length="185" mass="20907">MDRDTSKPPVIPIDVVVERQMAKEVLSALLHAILFHRLLGLVKPRTSEILDVTLPAVKDPEIEQLVNDKVHAFWRSVESGRQKRGQIILTLAEKRQKKYLFSTVEEEVMWEEWVINAELRQPVNERDRQSINSNLSTALSEALRKVLTHTSSERGRAIVPPITNPGLSPFPFSIKVKVGGVEISS</sequence>
<dbReference type="GO" id="GO:1990316">
    <property type="term" value="C:Atg1/ULK1 kinase complex"/>
    <property type="evidence" value="ECO:0007669"/>
    <property type="project" value="TreeGrafter"/>
</dbReference>
<evidence type="ECO:0000313" key="4">
    <source>
        <dbReference type="EMBL" id="KIJ37180.1"/>
    </source>
</evidence>
<dbReference type="EMBL" id="KN837171">
    <property type="protein sequence ID" value="KIJ37180.1"/>
    <property type="molecule type" value="Genomic_DNA"/>
</dbReference>
<keyword evidence="5" id="KW-1185">Reference proteome</keyword>
<evidence type="ECO:0000256" key="1">
    <source>
        <dbReference type="ARBA" id="ARBA00007130"/>
    </source>
</evidence>
<evidence type="ECO:0000256" key="2">
    <source>
        <dbReference type="ARBA" id="ARBA00018874"/>
    </source>
</evidence>
<dbReference type="PANTHER" id="PTHR13292:SF0">
    <property type="entry name" value="AUTOPHAGY-RELATED PROTEIN 101"/>
    <property type="match status" value="1"/>
</dbReference>
<dbReference type="GO" id="GO:0000407">
    <property type="term" value="C:phagophore assembly site"/>
    <property type="evidence" value="ECO:0007669"/>
    <property type="project" value="TreeGrafter"/>
</dbReference>
<evidence type="ECO:0000313" key="5">
    <source>
        <dbReference type="Proteomes" id="UP000054279"/>
    </source>
</evidence>
<reference evidence="4 5" key="1">
    <citation type="submission" date="2014-06" db="EMBL/GenBank/DDBJ databases">
        <title>Evolutionary Origins and Diversification of the Mycorrhizal Mutualists.</title>
        <authorList>
            <consortium name="DOE Joint Genome Institute"/>
            <consortium name="Mycorrhizal Genomics Consortium"/>
            <person name="Kohler A."/>
            <person name="Kuo A."/>
            <person name="Nagy L.G."/>
            <person name="Floudas D."/>
            <person name="Copeland A."/>
            <person name="Barry K.W."/>
            <person name="Cichocki N."/>
            <person name="Veneault-Fourrey C."/>
            <person name="LaButti K."/>
            <person name="Lindquist E.A."/>
            <person name="Lipzen A."/>
            <person name="Lundell T."/>
            <person name="Morin E."/>
            <person name="Murat C."/>
            <person name="Riley R."/>
            <person name="Ohm R."/>
            <person name="Sun H."/>
            <person name="Tunlid A."/>
            <person name="Henrissat B."/>
            <person name="Grigoriev I.V."/>
            <person name="Hibbett D.S."/>
            <person name="Martin F."/>
        </authorList>
    </citation>
    <scope>NUCLEOTIDE SEQUENCE [LARGE SCALE GENOMIC DNA]</scope>
    <source>
        <strain evidence="4 5">SS14</strain>
    </source>
</reference>
<dbReference type="InterPro" id="IPR012445">
    <property type="entry name" value="ATG101"/>
</dbReference>
<dbReference type="AlphaFoldDB" id="A0A0C9VI29"/>
<proteinExistence type="inferred from homology"/>
<keyword evidence="3" id="KW-0072">Autophagy</keyword>
<dbReference type="GO" id="GO:0000045">
    <property type="term" value="P:autophagosome assembly"/>
    <property type="evidence" value="ECO:0007669"/>
    <property type="project" value="TreeGrafter"/>
</dbReference>
<organism evidence="4 5">
    <name type="scientific">Sphaerobolus stellatus (strain SS14)</name>
    <dbReference type="NCBI Taxonomy" id="990650"/>
    <lineage>
        <taxon>Eukaryota</taxon>
        <taxon>Fungi</taxon>
        <taxon>Dikarya</taxon>
        <taxon>Basidiomycota</taxon>
        <taxon>Agaricomycotina</taxon>
        <taxon>Agaricomycetes</taxon>
        <taxon>Phallomycetidae</taxon>
        <taxon>Geastrales</taxon>
        <taxon>Sphaerobolaceae</taxon>
        <taxon>Sphaerobolus</taxon>
    </lineage>
</organism>
<dbReference type="PANTHER" id="PTHR13292">
    <property type="entry name" value="AUTOPHAGY-RELATED PROTEIN 101"/>
    <property type="match status" value="1"/>
</dbReference>
<protein>
    <recommendedName>
        <fullName evidence="2">Autophagy-related protein 101</fullName>
    </recommendedName>
</protein>
<dbReference type="OrthoDB" id="10259639at2759"/>
<dbReference type="GO" id="GO:0019901">
    <property type="term" value="F:protein kinase binding"/>
    <property type="evidence" value="ECO:0007669"/>
    <property type="project" value="TreeGrafter"/>
</dbReference>
<comment type="similarity">
    <text evidence="1">Belongs to the ATG101 family.</text>
</comment>